<dbReference type="Proteomes" id="UP000243723">
    <property type="component" value="Unassembled WGS sequence"/>
</dbReference>
<dbReference type="STRING" id="40998.A0A2P8AFL1"/>
<accession>A0A2P8AFL1</accession>
<dbReference type="PANTHER" id="PTHR12059">
    <property type="entry name" value="RIBOSOMAL PROTEIN L23-RELATED"/>
    <property type="match status" value="1"/>
</dbReference>
<name>A0A2P8AFL1_9PEZI</name>
<reference evidence="6 7" key="1">
    <citation type="submission" date="2017-05" db="EMBL/GenBank/DDBJ databases">
        <title>Draft genome sequence of Elsinoe australis.</title>
        <authorList>
            <person name="Cheng Q."/>
        </authorList>
    </citation>
    <scope>NUCLEOTIDE SEQUENCE [LARGE SCALE GENOMIC DNA]</scope>
    <source>
        <strain evidence="6 7">NL1</strain>
    </source>
</reference>
<dbReference type="EMBL" id="NHZQ01000010">
    <property type="protein sequence ID" value="PSK59258.1"/>
    <property type="molecule type" value="Genomic_DNA"/>
</dbReference>
<feature type="compositionally biased region" description="Basic and acidic residues" evidence="5">
    <location>
        <begin position="86"/>
        <end position="98"/>
    </location>
</feature>
<feature type="region of interest" description="Disordered" evidence="5">
    <location>
        <begin position="86"/>
        <end position="105"/>
    </location>
</feature>
<evidence type="ECO:0000256" key="4">
    <source>
        <dbReference type="ARBA" id="ARBA00039977"/>
    </source>
</evidence>
<dbReference type="PANTHER" id="PTHR12059:SF5">
    <property type="entry name" value="LARGE RIBOSOMAL SUBUNIT PROTEIN UL23M"/>
    <property type="match status" value="1"/>
</dbReference>
<dbReference type="Gene3D" id="3.30.70.330">
    <property type="match status" value="1"/>
</dbReference>
<evidence type="ECO:0000256" key="1">
    <source>
        <dbReference type="ARBA" id="ARBA00006700"/>
    </source>
</evidence>
<dbReference type="GO" id="GO:0003735">
    <property type="term" value="F:structural constituent of ribosome"/>
    <property type="evidence" value="ECO:0007669"/>
    <property type="project" value="InterPro"/>
</dbReference>
<dbReference type="GO" id="GO:0005762">
    <property type="term" value="C:mitochondrial large ribosomal subunit"/>
    <property type="evidence" value="ECO:0007669"/>
    <property type="project" value="TreeGrafter"/>
</dbReference>
<dbReference type="InterPro" id="IPR013025">
    <property type="entry name" value="Ribosomal_uL23-like"/>
</dbReference>
<feature type="region of interest" description="Disordered" evidence="5">
    <location>
        <begin position="176"/>
        <end position="199"/>
    </location>
</feature>
<dbReference type="OrthoDB" id="275582at2759"/>
<evidence type="ECO:0000256" key="5">
    <source>
        <dbReference type="SAM" id="MobiDB-lite"/>
    </source>
</evidence>
<dbReference type="AlphaFoldDB" id="A0A2P8AFL1"/>
<evidence type="ECO:0000313" key="6">
    <source>
        <dbReference type="EMBL" id="PSK59258.1"/>
    </source>
</evidence>
<dbReference type="GO" id="GO:0032543">
    <property type="term" value="P:mitochondrial translation"/>
    <property type="evidence" value="ECO:0007669"/>
    <property type="project" value="TreeGrafter"/>
</dbReference>
<comment type="similarity">
    <text evidence="1">Belongs to the universal ribosomal protein uL23 family.</text>
</comment>
<evidence type="ECO:0000256" key="2">
    <source>
        <dbReference type="ARBA" id="ARBA00022980"/>
    </source>
</evidence>
<proteinExistence type="inferred from homology"/>
<organism evidence="6 7">
    <name type="scientific">Elsinoe australis</name>
    <dbReference type="NCBI Taxonomy" id="40998"/>
    <lineage>
        <taxon>Eukaryota</taxon>
        <taxon>Fungi</taxon>
        <taxon>Dikarya</taxon>
        <taxon>Ascomycota</taxon>
        <taxon>Pezizomycotina</taxon>
        <taxon>Dothideomycetes</taxon>
        <taxon>Dothideomycetidae</taxon>
        <taxon>Myriangiales</taxon>
        <taxon>Elsinoaceae</taxon>
        <taxon>Elsinoe</taxon>
    </lineage>
</organism>
<dbReference type="InterPro" id="IPR012678">
    <property type="entry name" value="Ribosomal_uL23/eL15/eS24_sf"/>
</dbReference>
<evidence type="ECO:0000313" key="7">
    <source>
        <dbReference type="Proteomes" id="UP000243723"/>
    </source>
</evidence>
<keyword evidence="7" id="KW-1185">Reference proteome</keyword>
<protein>
    <recommendedName>
        <fullName evidence="4">Large ribosomal subunit protein uL23m</fullName>
    </recommendedName>
</protein>
<evidence type="ECO:0000256" key="3">
    <source>
        <dbReference type="ARBA" id="ARBA00023274"/>
    </source>
</evidence>
<dbReference type="SUPFAM" id="SSF54189">
    <property type="entry name" value="Ribosomal proteins S24e, L23 and L15e"/>
    <property type="match status" value="1"/>
</dbReference>
<comment type="caution">
    <text evidence="6">The sequence shown here is derived from an EMBL/GenBank/DDBJ whole genome shotgun (WGS) entry which is preliminary data.</text>
</comment>
<sequence>MATEIGAPIARSISQVVKRSPFRLGTKQVFLPNFQITLLNTPQQSPYYATFLVPLNLNKLDLRDYLFHAYKLPVLSITSRIHQTPIEKDGNPRIERPQPGHLFRPAPTKKMTVRMEKPFVWPEAPRDEELKEAWGKYTYEAAQEQQKEFGKKMRRRDTWVDEKEVEEMRGQAKRLLEGKERWKPPAGKREGSWAVRVEE</sequence>
<keyword evidence="2" id="KW-0689">Ribosomal protein</keyword>
<gene>
    <name evidence="6" type="ORF">B9Z65_3582</name>
</gene>
<dbReference type="InterPro" id="IPR012677">
    <property type="entry name" value="Nucleotide-bd_a/b_plait_sf"/>
</dbReference>
<keyword evidence="3" id="KW-0687">Ribonucleoprotein</keyword>